<dbReference type="Pfam" id="PF13649">
    <property type="entry name" value="Methyltransf_25"/>
    <property type="match status" value="1"/>
</dbReference>
<dbReference type="CDD" id="cd02440">
    <property type="entry name" value="AdoMet_MTases"/>
    <property type="match status" value="1"/>
</dbReference>
<gene>
    <name evidence="2" type="ORF">SAMN04489720_1343</name>
</gene>
<proteinExistence type="predicted"/>
<keyword evidence="3" id="KW-1185">Reference proteome</keyword>
<evidence type="ECO:0000259" key="1">
    <source>
        <dbReference type="Pfam" id="PF13649"/>
    </source>
</evidence>
<dbReference type="Proteomes" id="UP000198822">
    <property type="component" value="Chromosome I"/>
</dbReference>
<dbReference type="STRING" id="399736.SAMN04489720_1343"/>
<accession>A0A1G8CMS5</accession>
<dbReference type="AlphaFoldDB" id="A0A1G8CMS5"/>
<keyword evidence="2" id="KW-0808">Transferase</keyword>
<organism evidence="2 3">
    <name type="scientific">Agrococcus jejuensis</name>
    <dbReference type="NCBI Taxonomy" id="399736"/>
    <lineage>
        <taxon>Bacteria</taxon>
        <taxon>Bacillati</taxon>
        <taxon>Actinomycetota</taxon>
        <taxon>Actinomycetes</taxon>
        <taxon>Micrococcales</taxon>
        <taxon>Microbacteriaceae</taxon>
        <taxon>Agrococcus</taxon>
    </lineage>
</organism>
<dbReference type="SUPFAM" id="SSF53335">
    <property type="entry name" value="S-adenosyl-L-methionine-dependent methyltransferases"/>
    <property type="match status" value="1"/>
</dbReference>
<feature type="domain" description="Methyltransferase" evidence="1">
    <location>
        <begin position="46"/>
        <end position="136"/>
    </location>
</feature>
<dbReference type="EMBL" id="LT629695">
    <property type="protein sequence ID" value="SDH46652.1"/>
    <property type="molecule type" value="Genomic_DNA"/>
</dbReference>
<dbReference type="GO" id="GO:0008168">
    <property type="term" value="F:methyltransferase activity"/>
    <property type="evidence" value="ECO:0007669"/>
    <property type="project" value="UniProtKB-KW"/>
</dbReference>
<name>A0A1G8CMS5_9MICO</name>
<dbReference type="PANTHER" id="PTHR43591">
    <property type="entry name" value="METHYLTRANSFERASE"/>
    <property type="match status" value="1"/>
</dbReference>
<protein>
    <submittedName>
        <fullName evidence="2">Methyltransferase domain-containing protein</fullName>
    </submittedName>
</protein>
<evidence type="ECO:0000313" key="3">
    <source>
        <dbReference type="Proteomes" id="UP000198822"/>
    </source>
</evidence>
<keyword evidence="2" id="KW-0489">Methyltransferase</keyword>
<dbReference type="RefSeq" id="WP_092503575.1">
    <property type="nucleotide sequence ID" value="NZ_LT629695.1"/>
</dbReference>
<dbReference type="OrthoDB" id="9805171at2"/>
<dbReference type="Gene3D" id="3.40.50.150">
    <property type="entry name" value="Vaccinia Virus protein VP39"/>
    <property type="match status" value="1"/>
</dbReference>
<sequence length="208" mass="21105">MADAAEYDAVADAYDRLLPGVDAEHERDLAMLEAFADAAAETGGTVVDVGCGTGRVARWLGARGLSVVGVDPSAAMLAIASAAQPDAAFEVGTATAIPAPTASAAGVLAWYSLIHVPPTELDAAAAELARVVHPGGVVLVAAQSGEGMRTIAGAYGTDATLTAWAYDAATLAAALEAEGLVVEATLEREPEGRERMPQAAVLARRPLR</sequence>
<reference evidence="3" key="1">
    <citation type="submission" date="2016-10" db="EMBL/GenBank/DDBJ databases">
        <authorList>
            <person name="Varghese N."/>
            <person name="Submissions S."/>
        </authorList>
    </citation>
    <scope>NUCLEOTIDE SEQUENCE [LARGE SCALE GENOMIC DNA]</scope>
    <source>
        <strain evidence="3">DSM 22002</strain>
    </source>
</reference>
<dbReference type="GO" id="GO:0032259">
    <property type="term" value="P:methylation"/>
    <property type="evidence" value="ECO:0007669"/>
    <property type="project" value="UniProtKB-KW"/>
</dbReference>
<dbReference type="InterPro" id="IPR029063">
    <property type="entry name" value="SAM-dependent_MTases_sf"/>
</dbReference>
<dbReference type="InterPro" id="IPR041698">
    <property type="entry name" value="Methyltransf_25"/>
</dbReference>
<evidence type="ECO:0000313" key="2">
    <source>
        <dbReference type="EMBL" id="SDH46652.1"/>
    </source>
</evidence>